<dbReference type="GO" id="GO:0008381">
    <property type="term" value="F:mechanosensitive monoatomic ion channel activity"/>
    <property type="evidence" value="ECO:0007669"/>
    <property type="project" value="TreeGrafter"/>
</dbReference>
<feature type="transmembrane region" description="Helical" evidence="7">
    <location>
        <begin position="187"/>
        <end position="211"/>
    </location>
</feature>
<evidence type="ECO:0000256" key="4">
    <source>
        <dbReference type="ARBA" id="ARBA00022989"/>
    </source>
</evidence>
<evidence type="ECO:0000313" key="9">
    <source>
        <dbReference type="EnsemblMetazoa" id="XP_006568703"/>
    </source>
</evidence>
<evidence type="ECO:0000256" key="5">
    <source>
        <dbReference type="ARBA" id="ARBA00023136"/>
    </source>
</evidence>
<dbReference type="Proteomes" id="UP000005203">
    <property type="component" value="Linkage group LG1"/>
</dbReference>
<dbReference type="PANTHER" id="PTHR23302">
    <property type="entry name" value="TRANSMEMBRANE CHANNEL-RELATED"/>
    <property type="match status" value="1"/>
</dbReference>
<feature type="transmembrane region" description="Helical" evidence="7">
    <location>
        <begin position="838"/>
        <end position="856"/>
    </location>
</feature>
<feature type="transmembrane region" description="Helical" evidence="7">
    <location>
        <begin position="354"/>
        <end position="376"/>
    </location>
</feature>
<dbReference type="AlphaFoldDB" id="A0A7M7H1V4"/>
<dbReference type="Pfam" id="PF07810">
    <property type="entry name" value="TMC"/>
    <property type="match status" value="1"/>
</dbReference>
<dbReference type="EnsemblMetazoa" id="XM_006568640">
    <property type="protein sequence ID" value="XP_006568703"/>
    <property type="gene ID" value="LOC410728"/>
</dbReference>
<feature type="transmembrane region" description="Helical" evidence="7">
    <location>
        <begin position="265"/>
        <end position="284"/>
    </location>
</feature>
<evidence type="ECO:0000259" key="8">
    <source>
        <dbReference type="Pfam" id="PF07810"/>
    </source>
</evidence>
<dbReference type="KEGG" id="ame:410728"/>
<dbReference type="GeneID" id="410728"/>
<dbReference type="RefSeq" id="XP_006568703.2">
    <property type="nucleotide sequence ID" value="XM_006568640.3"/>
</dbReference>
<dbReference type="InterPro" id="IPR012496">
    <property type="entry name" value="TMC_dom"/>
</dbReference>
<reference evidence="11" key="2">
    <citation type="submission" date="2025-04" db="UniProtKB">
        <authorList>
            <consortium name="RefSeq"/>
        </authorList>
    </citation>
    <scope>IDENTIFICATION</scope>
    <source>
        <strain evidence="11">DH4</strain>
        <tissue evidence="11">Whole body</tissue>
    </source>
</reference>
<evidence type="ECO:0000256" key="1">
    <source>
        <dbReference type="ARBA" id="ARBA00004141"/>
    </source>
</evidence>
<dbReference type="PANTHER" id="PTHR23302:SF40">
    <property type="entry name" value="TRANSMEMBRANE CHANNEL-LIKE PROTEIN"/>
    <property type="match status" value="1"/>
</dbReference>
<feature type="transmembrane region" description="Helical" evidence="7">
    <location>
        <begin position="888"/>
        <end position="911"/>
    </location>
</feature>
<evidence type="ECO:0000256" key="2">
    <source>
        <dbReference type="ARBA" id="ARBA00006510"/>
    </source>
</evidence>
<feature type="transmembrane region" description="Helical" evidence="7">
    <location>
        <begin position="430"/>
        <end position="450"/>
    </location>
</feature>
<evidence type="ECO:0000256" key="7">
    <source>
        <dbReference type="SAM" id="Phobius"/>
    </source>
</evidence>
<sequence length="1147" mass="133125">MQTIPIAEEEDNEDEYSASACEIMQRRSSSRRQSRRKRRPSSPFSIEAESMLRRRSSACTISSEETAISMEEGGSQEQIFEKLKLHKEVLSGVKQQPWPLRRKIKLVRQAKSYVRRHEGALQERLAHTRSTKDAIARVSLFATKKWQYFRREIVNLETWLIPWEFRIKEIESHFGSAVASYFIFLRWLFWINLVMAIILVAFVAIPEMLTADVTMAGERKVMLEEERIKSKHLLTLWEFEGILKYSPFFYGWYTNQDSQSGYRLPLAYFVTNLVVYIYSFLAILRKMAENSRLSKLSEKEDECAFSWRLFTGWDFMIGNPETAHNRTANLVLGFKEALLEEAEKEKDERNWKIILMRIFVNVSVIALLGLSAYVVVKIVARSSKELEQSNWWRQNEITVVLSLITYLFPVFFEILGLLESYHPRKQLRLQLARILFLNMLNLYSLIFALFEKIDSMKQLRDHSVKNCTYKPIKCDKNMLKSQQFVTLASLSLILANNVTGTQYKKEIPETTLPKFSLMPTNLYLNPILDEKSLEEMYKDYPPADYDDYDYIKTNESNEITFPPLEENTTESEVNFTTEIIENDNVSATTIFIVLENFTETSFIEEINTTFMTSISFDESMIYSDETTEKMDWNISTSTDSIDSNNVTETFRVNSERDDGVTEMEGNSTSLSTQDNYQHLIITTLNTNAIESATIANKFTEKSVSTETIDKISTTIESSIKLEENGIPLLEKDTRDVKCFEYVCIITQDTISSSKQLDLKTRKKLRHSCWETVFGQELAKLTVMDLIIIIANTLTIDFIRAVFVRFMNGCWCWDLEKQFPQYGDFKIAENILHLVLNQGMIWMGMFFSPGLMVLNLFKLGILMYLRSWAVMTCNIPHEVVFRASRSNNFYFALLLIMLFLCVLPVGYAIVWVEPSLHCGPFSGYKKIYHVATKNLTNSLPDLIKRCLDYIVSPGIVIPLIVLMILIIYYMISLTGSLREANNDLKIQLRHERTEERRKLFKIAKKREEMSDTLKWKKMLPVLSKTKKILKDDSEVIEIENASIEVHVDERKNSASELTDKFMEQDVILHDQTRHTFSESDNNEREPVSSSGLIKVLHNSWESQSSDYAVIPEIRINEIKKEAENHCQTSSTKDYDNRLSIASENRIGR</sequence>
<accession>A0A8B6Z9M0</accession>
<keyword evidence="4 7" id="KW-1133">Transmembrane helix</keyword>
<evidence type="ECO:0000313" key="10">
    <source>
        <dbReference type="Proteomes" id="UP000005203"/>
    </source>
</evidence>
<keyword evidence="5 7" id="KW-0472">Membrane</keyword>
<keyword evidence="10" id="KW-1185">Reference proteome</keyword>
<keyword evidence="3 7" id="KW-0812">Transmembrane</keyword>
<dbReference type="InterPro" id="IPR038900">
    <property type="entry name" value="TMC"/>
</dbReference>
<feature type="domain" description="TMC" evidence="8">
    <location>
        <begin position="768"/>
        <end position="883"/>
    </location>
</feature>
<name>A0A7M7H1V4_APIME</name>
<feature type="region of interest" description="Disordered" evidence="6">
    <location>
        <begin position="1"/>
        <end position="45"/>
    </location>
</feature>
<gene>
    <name evidence="11" type="primary">LOC410728</name>
</gene>
<protein>
    <submittedName>
        <fullName evidence="11">Transmembrane channel-like protein 3 isoform X1</fullName>
    </submittedName>
</protein>
<organism evidence="9">
    <name type="scientific">Apis mellifera</name>
    <name type="common">Honeybee</name>
    <dbReference type="NCBI Taxonomy" id="7460"/>
    <lineage>
        <taxon>Eukaryota</taxon>
        <taxon>Metazoa</taxon>
        <taxon>Ecdysozoa</taxon>
        <taxon>Arthropoda</taxon>
        <taxon>Hexapoda</taxon>
        <taxon>Insecta</taxon>
        <taxon>Pterygota</taxon>
        <taxon>Neoptera</taxon>
        <taxon>Endopterygota</taxon>
        <taxon>Hymenoptera</taxon>
        <taxon>Apocrita</taxon>
        <taxon>Aculeata</taxon>
        <taxon>Apoidea</taxon>
        <taxon>Anthophila</taxon>
        <taxon>Apidae</taxon>
        <taxon>Apis</taxon>
    </lineage>
</organism>
<evidence type="ECO:0000313" key="11">
    <source>
        <dbReference type="RefSeq" id="XP_006568703.2"/>
    </source>
</evidence>
<comment type="similarity">
    <text evidence="2">Belongs to the TMC family.</text>
</comment>
<reference evidence="9" key="1">
    <citation type="submission" date="2021-01" db="UniProtKB">
        <authorList>
            <consortium name="EnsemblMetazoa"/>
        </authorList>
    </citation>
    <scope>IDENTIFICATION</scope>
    <source>
        <strain evidence="9">DH4</strain>
    </source>
</reference>
<dbReference type="OrthoDB" id="5831905at2759"/>
<feature type="region of interest" description="Disordered" evidence="6">
    <location>
        <begin position="1123"/>
        <end position="1147"/>
    </location>
</feature>
<evidence type="ECO:0000256" key="3">
    <source>
        <dbReference type="ARBA" id="ARBA00022692"/>
    </source>
</evidence>
<reference evidence="10" key="3">
    <citation type="submission" date="2025-05" db="UniProtKB">
        <authorList>
            <consortium name="RefSeq"/>
        </authorList>
    </citation>
    <scope>NUCLEOTIDE SEQUENCE [LARGE SCALE GENOMIC DNA]</scope>
    <source>
        <strain evidence="10">DH4</strain>
    </source>
</reference>
<feature type="transmembrane region" description="Helical" evidence="7">
    <location>
        <begin position="948"/>
        <end position="970"/>
    </location>
</feature>
<accession>A0A7M7H1V4</accession>
<feature type="compositionally biased region" description="Basic residues" evidence="6">
    <location>
        <begin position="28"/>
        <end position="40"/>
    </location>
</feature>
<feature type="compositionally biased region" description="Acidic residues" evidence="6">
    <location>
        <begin position="7"/>
        <end position="16"/>
    </location>
</feature>
<proteinExistence type="inferred from homology"/>
<evidence type="ECO:0000256" key="6">
    <source>
        <dbReference type="SAM" id="MobiDB-lite"/>
    </source>
</evidence>
<comment type="subcellular location">
    <subcellularLocation>
        <location evidence="1">Membrane</location>
        <topology evidence="1">Multi-pass membrane protein</topology>
    </subcellularLocation>
</comment>
<feature type="transmembrane region" description="Helical" evidence="7">
    <location>
        <begin position="396"/>
        <end position="418"/>
    </location>
</feature>
<dbReference type="GO" id="GO:0005886">
    <property type="term" value="C:plasma membrane"/>
    <property type="evidence" value="ECO:0007669"/>
    <property type="project" value="InterPro"/>
</dbReference>